<evidence type="ECO:0000313" key="2">
    <source>
        <dbReference type="Proteomes" id="UP000807769"/>
    </source>
</evidence>
<evidence type="ECO:0008006" key="3">
    <source>
        <dbReference type="Google" id="ProtNLM"/>
    </source>
</evidence>
<dbReference type="AlphaFoldDB" id="A0A9P7JGW1"/>
<dbReference type="RefSeq" id="XP_041196316.1">
    <property type="nucleotide sequence ID" value="XM_041330425.1"/>
</dbReference>
<comment type="caution">
    <text evidence="1">The sequence shown here is derived from an EMBL/GenBank/DDBJ whole genome shotgun (WGS) entry which is preliminary data.</text>
</comment>
<sequence length="100" mass="11083">MVIQSTLSTHTMSVVLPRAIQSEMVTVSVKKGDRLNIVADAWHMENDCHYEWQVHFAPGDADMPSVRARFAPDGKLTITVQRRAPGQTSGYGRGPLGTRF</sequence>
<accession>A0A9P7JGW1</accession>
<dbReference type="GeneID" id="64624442"/>
<dbReference type="EMBL" id="JABBWG010000006">
    <property type="protein sequence ID" value="KAG1821576.1"/>
    <property type="molecule type" value="Genomic_DNA"/>
</dbReference>
<proteinExistence type="predicted"/>
<dbReference type="OrthoDB" id="3253535at2759"/>
<keyword evidence="2" id="KW-1185">Reference proteome</keyword>
<dbReference type="Proteomes" id="UP000807769">
    <property type="component" value="Unassembled WGS sequence"/>
</dbReference>
<name>A0A9P7JGW1_9AGAM</name>
<organism evidence="1 2">
    <name type="scientific">Suillus subaureus</name>
    <dbReference type="NCBI Taxonomy" id="48587"/>
    <lineage>
        <taxon>Eukaryota</taxon>
        <taxon>Fungi</taxon>
        <taxon>Dikarya</taxon>
        <taxon>Basidiomycota</taxon>
        <taxon>Agaricomycotina</taxon>
        <taxon>Agaricomycetes</taxon>
        <taxon>Agaricomycetidae</taxon>
        <taxon>Boletales</taxon>
        <taxon>Suillineae</taxon>
        <taxon>Suillaceae</taxon>
        <taxon>Suillus</taxon>
    </lineage>
</organism>
<gene>
    <name evidence="1" type="ORF">BJ212DRAFT_1264541</name>
</gene>
<protein>
    <recommendedName>
        <fullName evidence="3">SHSP domain-containing protein</fullName>
    </recommendedName>
</protein>
<evidence type="ECO:0000313" key="1">
    <source>
        <dbReference type="EMBL" id="KAG1821576.1"/>
    </source>
</evidence>
<reference evidence="1" key="1">
    <citation type="journal article" date="2020" name="New Phytol.">
        <title>Comparative genomics reveals dynamic genome evolution in host specialist ectomycorrhizal fungi.</title>
        <authorList>
            <person name="Lofgren L.A."/>
            <person name="Nguyen N.H."/>
            <person name="Vilgalys R."/>
            <person name="Ruytinx J."/>
            <person name="Liao H.L."/>
            <person name="Branco S."/>
            <person name="Kuo A."/>
            <person name="LaButti K."/>
            <person name="Lipzen A."/>
            <person name="Andreopoulos W."/>
            <person name="Pangilinan J."/>
            <person name="Riley R."/>
            <person name="Hundley H."/>
            <person name="Na H."/>
            <person name="Barry K."/>
            <person name="Grigoriev I.V."/>
            <person name="Stajich J.E."/>
            <person name="Kennedy P.G."/>
        </authorList>
    </citation>
    <scope>NUCLEOTIDE SEQUENCE</scope>
    <source>
        <strain evidence="1">MN1</strain>
    </source>
</reference>